<accession>A0A9X0DLX8</accession>
<dbReference type="Proteomes" id="UP001152300">
    <property type="component" value="Unassembled WGS sequence"/>
</dbReference>
<dbReference type="InterPro" id="IPR051938">
    <property type="entry name" value="Apopto_cytoskel_mod"/>
</dbReference>
<reference evidence="4" key="1">
    <citation type="submission" date="2022-11" db="EMBL/GenBank/DDBJ databases">
        <title>Genome Resource of Sclerotinia nivalis Strain SnTB1, a Plant Pathogen Isolated from American Ginseng.</title>
        <authorList>
            <person name="Fan S."/>
        </authorList>
    </citation>
    <scope>NUCLEOTIDE SEQUENCE</scope>
    <source>
        <strain evidence="4">SnTB1</strain>
    </source>
</reference>
<dbReference type="SUPFAM" id="SSF46565">
    <property type="entry name" value="Chaperone J-domain"/>
    <property type="match status" value="1"/>
</dbReference>
<dbReference type="SMART" id="SM00271">
    <property type="entry name" value="DnaJ"/>
    <property type="match status" value="1"/>
</dbReference>
<keyword evidence="1" id="KW-0143">Chaperone</keyword>
<dbReference type="AlphaFoldDB" id="A0A9X0DLX8"/>
<dbReference type="InterPro" id="IPR001623">
    <property type="entry name" value="DnaJ_domain"/>
</dbReference>
<dbReference type="Pfam" id="PF00226">
    <property type="entry name" value="DnaJ"/>
    <property type="match status" value="1"/>
</dbReference>
<gene>
    <name evidence="4" type="ORF">OCU04_006189</name>
</gene>
<feature type="domain" description="J" evidence="3">
    <location>
        <begin position="4"/>
        <end position="70"/>
    </location>
</feature>
<dbReference type="InterPro" id="IPR036869">
    <property type="entry name" value="J_dom_sf"/>
</dbReference>
<evidence type="ECO:0000313" key="4">
    <source>
        <dbReference type="EMBL" id="KAJ8065508.1"/>
    </source>
</evidence>
<dbReference type="PROSITE" id="PS00636">
    <property type="entry name" value="DNAJ_1"/>
    <property type="match status" value="1"/>
</dbReference>
<dbReference type="OrthoDB" id="10250354at2759"/>
<proteinExistence type="predicted"/>
<evidence type="ECO:0000256" key="2">
    <source>
        <dbReference type="SAM" id="MobiDB-lite"/>
    </source>
</evidence>
<dbReference type="PANTHER" id="PTHR44145">
    <property type="entry name" value="DNAJ HOMOLOG SUBFAMILY A MEMBER 3, MITOCHONDRIAL"/>
    <property type="match status" value="1"/>
</dbReference>
<dbReference type="CDD" id="cd06257">
    <property type="entry name" value="DnaJ"/>
    <property type="match status" value="1"/>
</dbReference>
<evidence type="ECO:0000259" key="3">
    <source>
        <dbReference type="PROSITE" id="PS50076"/>
    </source>
</evidence>
<dbReference type="InterPro" id="IPR018253">
    <property type="entry name" value="DnaJ_domain_CS"/>
</dbReference>
<feature type="region of interest" description="Disordered" evidence="2">
    <location>
        <begin position="100"/>
        <end position="124"/>
    </location>
</feature>
<feature type="region of interest" description="Disordered" evidence="2">
    <location>
        <begin position="137"/>
        <end position="163"/>
    </location>
</feature>
<sequence length="185" mass="20684">MDGNYYNILGLDPESKPSSKEIKTAYYAQALSHHPDKNPAPTAHADFIAIQKAYETLSDPVSRANYDAGRATSFVPSFCGPTDACSCNCKNCWSPEKRNFSSKQEYDQHASEKAGPSDFEPFYKSSKRDKGLAAMAENFNQAGKKGSKSSKASRRSGKNFARNMMSTAKNDRWMWDEIDTYDEML</sequence>
<keyword evidence="5" id="KW-1185">Reference proteome</keyword>
<dbReference type="EMBL" id="JAPEIS010000006">
    <property type="protein sequence ID" value="KAJ8065508.1"/>
    <property type="molecule type" value="Genomic_DNA"/>
</dbReference>
<feature type="compositionally biased region" description="Basic and acidic residues" evidence="2">
    <location>
        <begin position="100"/>
        <end position="112"/>
    </location>
</feature>
<feature type="compositionally biased region" description="Basic residues" evidence="2">
    <location>
        <begin position="145"/>
        <end position="157"/>
    </location>
</feature>
<protein>
    <recommendedName>
        <fullName evidence="3">J domain-containing protein</fullName>
    </recommendedName>
</protein>
<organism evidence="4 5">
    <name type="scientific">Sclerotinia nivalis</name>
    <dbReference type="NCBI Taxonomy" id="352851"/>
    <lineage>
        <taxon>Eukaryota</taxon>
        <taxon>Fungi</taxon>
        <taxon>Dikarya</taxon>
        <taxon>Ascomycota</taxon>
        <taxon>Pezizomycotina</taxon>
        <taxon>Leotiomycetes</taxon>
        <taxon>Helotiales</taxon>
        <taxon>Sclerotiniaceae</taxon>
        <taxon>Sclerotinia</taxon>
    </lineage>
</organism>
<dbReference type="Gene3D" id="1.10.287.110">
    <property type="entry name" value="DnaJ domain"/>
    <property type="match status" value="1"/>
</dbReference>
<name>A0A9X0DLX8_9HELO</name>
<comment type="caution">
    <text evidence="4">The sequence shown here is derived from an EMBL/GenBank/DDBJ whole genome shotgun (WGS) entry which is preliminary data.</text>
</comment>
<evidence type="ECO:0000313" key="5">
    <source>
        <dbReference type="Proteomes" id="UP001152300"/>
    </source>
</evidence>
<evidence type="ECO:0000256" key="1">
    <source>
        <dbReference type="ARBA" id="ARBA00023186"/>
    </source>
</evidence>
<dbReference type="PROSITE" id="PS50076">
    <property type="entry name" value="DNAJ_2"/>
    <property type="match status" value="1"/>
</dbReference>
<dbReference type="PANTHER" id="PTHR44145:SF3">
    <property type="entry name" value="DNAJ HOMOLOG SUBFAMILY A MEMBER 3, MITOCHONDRIAL"/>
    <property type="match status" value="1"/>
</dbReference>
<dbReference type="PRINTS" id="PR00625">
    <property type="entry name" value="JDOMAIN"/>
</dbReference>